<dbReference type="EMBL" id="CABEHT010000001">
    <property type="protein sequence ID" value="VTS13119.1"/>
    <property type="molecule type" value="Genomic_DNA"/>
</dbReference>
<evidence type="ECO:0000313" key="3">
    <source>
        <dbReference type="Proteomes" id="UP000394068"/>
    </source>
</evidence>
<feature type="transmembrane region" description="Helical" evidence="1">
    <location>
        <begin position="70"/>
        <end position="89"/>
    </location>
</feature>
<dbReference type="AlphaFoldDB" id="A0A4U9XJE8"/>
<keyword evidence="1" id="KW-1133">Transmembrane helix</keyword>
<feature type="transmembrane region" description="Helical" evidence="1">
    <location>
        <begin position="95"/>
        <end position="112"/>
    </location>
</feature>
<organism evidence="2 3">
    <name type="scientific">Streptococcus pseudoporcinus</name>
    <dbReference type="NCBI Taxonomy" id="361101"/>
    <lineage>
        <taxon>Bacteria</taxon>
        <taxon>Bacillati</taxon>
        <taxon>Bacillota</taxon>
        <taxon>Bacilli</taxon>
        <taxon>Lactobacillales</taxon>
        <taxon>Streptococcaceae</taxon>
        <taxon>Streptococcus</taxon>
    </lineage>
</organism>
<evidence type="ECO:0000256" key="1">
    <source>
        <dbReference type="SAM" id="Phobius"/>
    </source>
</evidence>
<keyword evidence="1" id="KW-0812">Transmembrane</keyword>
<proteinExistence type="predicted"/>
<evidence type="ECO:0000313" key="2">
    <source>
        <dbReference type="EMBL" id="VTS13119.1"/>
    </source>
</evidence>
<dbReference type="RefSeq" id="WP_077323609.1">
    <property type="nucleotide sequence ID" value="NZ_CABEHT010000001.1"/>
</dbReference>
<gene>
    <name evidence="2" type="ORF">NCTC5386_00860</name>
</gene>
<sequence length="127" mass="14844">MKLERRTRFAKIGAKMTVNIGHREKVLLKNGQTVIIPLDKDGEEIFIRQWFGKKLRVYDQDFYLIVDNPLNVILFWSSIILILISHLLLHFDSNLLWWLTIIGILLLAGSYLRPPCYFKKSLGQKSS</sequence>
<name>A0A4U9XJE8_9STRE</name>
<keyword evidence="1" id="KW-0472">Membrane</keyword>
<reference evidence="2 3" key="1">
    <citation type="submission" date="2019-05" db="EMBL/GenBank/DDBJ databases">
        <authorList>
            <consortium name="Pathogen Informatics"/>
        </authorList>
    </citation>
    <scope>NUCLEOTIDE SEQUENCE [LARGE SCALE GENOMIC DNA]</scope>
    <source>
        <strain evidence="2 3">NCTC5386</strain>
    </source>
</reference>
<accession>A0A4U9XJE8</accession>
<dbReference type="Proteomes" id="UP000394068">
    <property type="component" value="Unassembled WGS sequence"/>
</dbReference>
<protein>
    <submittedName>
        <fullName evidence="2">Membrane protein</fullName>
    </submittedName>
</protein>